<keyword evidence="2" id="KW-1185">Reference proteome</keyword>
<accession>A0ACB7XVN4</accession>
<dbReference type="EMBL" id="CM037155">
    <property type="protein sequence ID" value="KAH7845303.1"/>
    <property type="molecule type" value="Genomic_DNA"/>
</dbReference>
<reference evidence="1 2" key="1">
    <citation type="journal article" date="2021" name="Hortic Res">
        <title>High-quality reference genome and annotation aids understanding of berry development for evergreen blueberry (Vaccinium darrowii).</title>
        <authorList>
            <person name="Yu J."/>
            <person name="Hulse-Kemp A.M."/>
            <person name="Babiker E."/>
            <person name="Staton M."/>
        </authorList>
    </citation>
    <scope>NUCLEOTIDE SEQUENCE [LARGE SCALE GENOMIC DNA]</scope>
    <source>
        <strain evidence="2">cv. NJ 8807/NJ 8810</strain>
        <tissue evidence="1">Young leaf</tissue>
    </source>
</reference>
<organism evidence="1 2">
    <name type="scientific">Vaccinium darrowii</name>
    <dbReference type="NCBI Taxonomy" id="229202"/>
    <lineage>
        <taxon>Eukaryota</taxon>
        <taxon>Viridiplantae</taxon>
        <taxon>Streptophyta</taxon>
        <taxon>Embryophyta</taxon>
        <taxon>Tracheophyta</taxon>
        <taxon>Spermatophyta</taxon>
        <taxon>Magnoliopsida</taxon>
        <taxon>eudicotyledons</taxon>
        <taxon>Gunneridae</taxon>
        <taxon>Pentapetalae</taxon>
        <taxon>asterids</taxon>
        <taxon>Ericales</taxon>
        <taxon>Ericaceae</taxon>
        <taxon>Vaccinioideae</taxon>
        <taxon>Vaccinieae</taxon>
        <taxon>Vaccinium</taxon>
    </lineage>
</organism>
<proteinExistence type="predicted"/>
<evidence type="ECO:0000313" key="1">
    <source>
        <dbReference type="EMBL" id="KAH7845303.1"/>
    </source>
</evidence>
<evidence type="ECO:0000313" key="2">
    <source>
        <dbReference type="Proteomes" id="UP000828048"/>
    </source>
</evidence>
<dbReference type="Proteomes" id="UP000828048">
    <property type="component" value="Chromosome 5"/>
</dbReference>
<sequence>MEAPAFNEVRRRKNNGEERENSVEREKEIPPNERENKNLSDDEGEKEIPGGEKANETPPDVEKGLIPPDDDICPICFGNYNVACKTDCGHWFCVNCVITYWAHGDKHQRCKCPFCSQGITKLTPEASLTLRTDDEAVVALKRLQGYNRLFEASVRGFILRKRHQLSGLPRAFYRQISWLLRMFYVGLWCHHNLLNNLIITKAISLLLTLFFWYYDFFLPGGFFVTQFIFQTFTVLPVILLAVNSLYRQIDVANRPDRLPGESQRELLLQNIELLMRTIYIGFWNPQNLFLNYVLAKNTALFLSTVYDYSDFNFIPGGFIGAQTLFELSIVFPVIILCGIGIYRKRRHPLRRPRPRQNPLPGP</sequence>
<name>A0ACB7XVN4_9ERIC</name>
<protein>
    <submittedName>
        <fullName evidence="1">Uncharacterized protein</fullName>
    </submittedName>
</protein>
<gene>
    <name evidence="1" type="ORF">Vadar_000468</name>
</gene>
<comment type="caution">
    <text evidence="1">The sequence shown here is derived from an EMBL/GenBank/DDBJ whole genome shotgun (WGS) entry which is preliminary data.</text>
</comment>